<evidence type="ECO:0000313" key="2">
    <source>
        <dbReference type="Proteomes" id="UP000095143"/>
    </source>
</evidence>
<dbReference type="Proteomes" id="UP000095143">
    <property type="component" value="Unassembled WGS sequence"/>
</dbReference>
<reference evidence="1 2" key="1">
    <citation type="submission" date="2016-08" db="EMBL/GenBank/DDBJ databases">
        <title>Whole genome sequence of Pseudomonas graminis strain UASWS1507, a potential biological control agent for agriculture.</title>
        <authorList>
            <person name="Crovadore J."/>
            <person name="Calmin G."/>
            <person name="Chablais R."/>
            <person name="Cochard B."/>
            <person name="Lefort F."/>
        </authorList>
    </citation>
    <scope>NUCLEOTIDE SEQUENCE [LARGE SCALE GENOMIC DNA]</scope>
    <source>
        <strain evidence="1 2">UASWS1507</strain>
    </source>
</reference>
<proteinExistence type="predicted"/>
<accession>A0A1C2E0N7</accession>
<name>A0A1C2E0N7_9PSED</name>
<dbReference type="EMBL" id="MDEN01000062">
    <property type="protein sequence ID" value="OCX20528.1"/>
    <property type="molecule type" value="Genomic_DNA"/>
</dbReference>
<dbReference type="AlphaFoldDB" id="A0A1C2E0N7"/>
<evidence type="ECO:0000313" key="1">
    <source>
        <dbReference type="EMBL" id="OCX20528.1"/>
    </source>
</evidence>
<gene>
    <name evidence="1" type="ORF">BBI10_13360</name>
</gene>
<sequence>MTDGRQAVCQAIWIGKDSSGQTFKKVFAFCVLSVGDEKGIPDEVSYLSFQNHRGTFEVIFTAVDKLLSGEWPVIGRGPIKDEKMVNFEFNMAGDLYLCGEPVRVLAIDEYKDYLSMAISGYVLVERYLNQH</sequence>
<organism evidence="1 2">
    <name type="scientific">Pseudomonas graminis</name>
    <dbReference type="NCBI Taxonomy" id="158627"/>
    <lineage>
        <taxon>Bacteria</taxon>
        <taxon>Pseudomonadati</taxon>
        <taxon>Pseudomonadota</taxon>
        <taxon>Gammaproteobacteria</taxon>
        <taxon>Pseudomonadales</taxon>
        <taxon>Pseudomonadaceae</taxon>
        <taxon>Pseudomonas</taxon>
    </lineage>
</organism>
<protein>
    <submittedName>
        <fullName evidence="1">Uncharacterized protein</fullName>
    </submittedName>
</protein>
<comment type="caution">
    <text evidence="1">The sequence shown here is derived from an EMBL/GenBank/DDBJ whole genome shotgun (WGS) entry which is preliminary data.</text>
</comment>